<dbReference type="InterPro" id="IPR047793">
    <property type="entry name" value="LiaF_C"/>
</dbReference>
<keyword evidence="5" id="KW-1185">Reference proteome</keyword>
<dbReference type="Proteomes" id="UP001595807">
    <property type="component" value="Unassembled WGS sequence"/>
</dbReference>
<evidence type="ECO:0000313" key="4">
    <source>
        <dbReference type="EMBL" id="MFC3928345.1"/>
    </source>
</evidence>
<keyword evidence="1" id="KW-0472">Membrane</keyword>
<dbReference type="PIRSF" id="PIRSF031509">
    <property type="entry name" value="Cell_wall_LiaF/YvqF"/>
    <property type="match status" value="1"/>
</dbReference>
<dbReference type="Pfam" id="PF24661">
    <property type="entry name" value="DUF7649"/>
    <property type="match status" value="1"/>
</dbReference>
<dbReference type="RefSeq" id="WP_380426804.1">
    <property type="nucleotide sequence ID" value="NZ_JBHRZV010000049.1"/>
</dbReference>
<dbReference type="InterPro" id="IPR024425">
    <property type="entry name" value="LiaF-like_C"/>
</dbReference>
<evidence type="ECO:0000313" key="5">
    <source>
        <dbReference type="Proteomes" id="UP001595807"/>
    </source>
</evidence>
<dbReference type="EMBL" id="JBHRZV010000049">
    <property type="protein sequence ID" value="MFC3928345.1"/>
    <property type="molecule type" value="Genomic_DNA"/>
</dbReference>
<reference evidence="5" key="1">
    <citation type="journal article" date="2019" name="Int. J. Syst. Evol. Microbiol.">
        <title>The Global Catalogue of Microorganisms (GCM) 10K type strain sequencing project: providing services to taxonomists for standard genome sequencing and annotation.</title>
        <authorList>
            <consortium name="The Broad Institute Genomics Platform"/>
            <consortium name="The Broad Institute Genome Sequencing Center for Infectious Disease"/>
            <person name="Wu L."/>
            <person name="Ma J."/>
        </authorList>
    </citation>
    <scope>NUCLEOTIDE SEQUENCE [LARGE SCALE GENOMIC DNA]</scope>
    <source>
        <strain evidence="5">CCUG 67170</strain>
    </source>
</reference>
<proteinExistence type="predicted"/>
<accession>A0ABV8CXF7</accession>
<organism evidence="4 5">
    <name type="scientific">Streptococcus caprae</name>
    <dbReference type="NCBI Taxonomy" id="1640501"/>
    <lineage>
        <taxon>Bacteria</taxon>
        <taxon>Bacillati</taxon>
        <taxon>Bacillota</taxon>
        <taxon>Bacilli</taxon>
        <taxon>Lactobacillales</taxon>
        <taxon>Streptococcaceae</taxon>
        <taxon>Streptococcus</taxon>
    </lineage>
</organism>
<feature type="domain" description="Cell wall-active antibiotics response LiaF-like C-terminal" evidence="2">
    <location>
        <begin position="119"/>
        <end position="229"/>
    </location>
</feature>
<comment type="caution">
    <text evidence="4">The sequence shown here is derived from an EMBL/GenBank/DDBJ whole genome shotgun (WGS) entry which is preliminary data.</text>
</comment>
<feature type="transmembrane region" description="Helical" evidence="1">
    <location>
        <begin position="58"/>
        <end position="84"/>
    </location>
</feature>
<dbReference type="NCBIfam" id="NF040535">
    <property type="entry name" value="LiaF_C_term"/>
    <property type="match status" value="1"/>
</dbReference>
<evidence type="ECO:0000256" key="1">
    <source>
        <dbReference type="SAM" id="Phobius"/>
    </source>
</evidence>
<keyword evidence="1" id="KW-0812">Transmembrane</keyword>
<protein>
    <submittedName>
        <fullName evidence="4">Cell wall-active antibiotics response protein LiaF</fullName>
    </submittedName>
</protein>
<evidence type="ECO:0000259" key="3">
    <source>
        <dbReference type="Pfam" id="PF24661"/>
    </source>
</evidence>
<dbReference type="InterPro" id="IPR056066">
    <property type="entry name" value="DUF7649"/>
</dbReference>
<sequence length="232" mass="26459">MKKFQLFLLVEAVLLSMAFMTILSSDVPSFVLLLVVVLLATHYYSSGQRNNFLLTASLLVLFLIFMLNPYVIAAVLVGVVYVMINYFSQVKDKNRYAFIKFREDEQTIKPIANQWIGYNEHLLSDAYGFDDINITRLSGTDVIDLNRVIVTGRDNVVLIRKIYGPTQILVPIDVSVKLDINSIYGSVKFFDKPEYDLRNTTLKIAQDDYYHSNRTVKIIISVLAGTVEVKRV</sequence>
<name>A0ABV8CXF7_9STRE</name>
<feature type="transmembrane region" description="Helical" evidence="1">
    <location>
        <begin position="30"/>
        <end position="46"/>
    </location>
</feature>
<feature type="domain" description="DUF7649" evidence="3">
    <location>
        <begin position="1"/>
        <end position="85"/>
    </location>
</feature>
<dbReference type="Pfam" id="PF09922">
    <property type="entry name" value="LiaF-like_C"/>
    <property type="match status" value="1"/>
</dbReference>
<dbReference type="InterPro" id="IPR016975">
    <property type="entry name" value="Cell_wall_LiaF"/>
</dbReference>
<gene>
    <name evidence="4" type="primary">liaF</name>
    <name evidence="4" type="ORF">ACFORF_07175</name>
</gene>
<keyword evidence="1" id="KW-1133">Transmembrane helix</keyword>
<evidence type="ECO:0000259" key="2">
    <source>
        <dbReference type="Pfam" id="PF09922"/>
    </source>
</evidence>